<name>A0A1S4EES1_DIACI</name>
<feature type="binding site" evidence="10">
    <location>
        <begin position="138"/>
        <end position="141"/>
    </location>
    <ligand>
        <name>substrate</name>
    </ligand>
</feature>
<dbReference type="PaxDb" id="121845-A0A1S4EES1"/>
<keyword evidence="12" id="KW-1185">Reference proteome</keyword>
<evidence type="ECO:0000256" key="11">
    <source>
        <dbReference type="PIRSR" id="PIRSR600246-3"/>
    </source>
</evidence>
<comment type="similarity">
    <text evidence="2">Belongs to the Ntn-hydrolase family.</text>
</comment>
<dbReference type="OMA" id="DNCIGAT"/>
<sequence length="229" mass="24136">MWCYVTGSVTGVKNILHPIALARLVMEKTPHGILSGDGANEFGRRMGLPQIPDSELITENAKHALEKFLCEGQDPNVTEIGGGGVGTVGAVAVDARGHMVSCTSTGGITGKMKGRVGDTPIPGSGGYCDDNIASVSTTGHGDSILRYCVAHRILHYIEQGLSATEASQKALDGMRTRVGKTAGAITVTKCGKVGVYFNSPKMAWAYIRGTKLHYGIYPGQDIEEDLAQS</sequence>
<dbReference type="SUPFAM" id="SSF56235">
    <property type="entry name" value="N-terminal nucleophile aminohydrolases (Ntn hydrolases)"/>
    <property type="match status" value="1"/>
</dbReference>
<dbReference type="FunFam" id="3.60.20.30:FF:000001">
    <property type="entry name" value="Isoaspartyl peptidase/L-asparaginase"/>
    <property type="match status" value="1"/>
</dbReference>
<gene>
    <name evidence="13" type="primary">LOC103511908</name>
</gene>
<proteinExistence type="inferred from homology"/>
<feature type="active site" description="Nucleophile" evidence="9">
    <location>
        <position position="87"/>
    </location>
</feature>
<dbReference type="GO" id="GO:0004067">
    <property type="term" value="F:asparaginase activity"/>
    <property type="evidence" value="ECO:0007669"/>
    <property type="project" value="UniProtKB-EC"/>
</dbReference>
<dbReference type="PANTHER" id="PTHR10188">
    <property type="entry name" value="L-ASPARAGINASE"/>
    <property type="match status" value="1"/>
</dbReference>
<evidence type="ECO:0000256" key="7">
    <source>
        <dbReference type="ARBA" id="ARBA00054922"/>
    </source>
</evidence>
<organism evidence="12 13">
    <name type="scientific">Diaphorina citri</name>
    <name type="common">Asian citrus psyllid</name>
    <dbReference type="NCBI Taxonomy" id="121845"/>
    <lineage>
        <taxon>Eukaryota</taxon>
        <taxon>Metazoa</taxon>
        <taxon>Ecdysozoa</taxon>
        <taxon>Arthropoda</taxon>
        <taxon>Hexapoda</taxon>
        <taxon>Insecta</taxon>
        <taxon>Pterygota</taxon>
        <taxon>Neoptera</taxon>
        <taxon>Paraneoptera</taxon>
        <taxon>Hemiptera</taxon>
        <taxon>Sternorrhyncha</taxon>
        <taxon>Psylloidea</taxon>
        <taxon>Psyllidae</taxon>
        <taxon>Diaphorininae</taxon>
        <taxon>Diaphorina</taxon>
    </lineage>
</organism>
<feature type="binding site" evidence="10">
    <location>
        <begin position="115"/>
        <end position="118"/>
    </location>
    <ligand>
        <name>substrate</name>
    </ligand>
</feature>
<dbReference type="RefSeq" id="XP_017300670.1">
    <property type="nucleotide sequence ID" value="XM_017445181.2"/>
</dbReference>
<evidence type="ECO:0000313" key="13">
    <source>
        <dbReference type="RefSeq" id="XP_017300670.1"/>
    </source>
</evidence>
<evidence type="ECO:0000256" key="8">
    <source>
        <dbReference type="ARBA" id="ARBA00061780"/>
    </source>
</evidence>
<dbReference type="GO" id="GO:0033345">
    <property type="term" value="P:L-asparagine catabolic process via L-aspartate"/>
    <property type="evidence" value="ECO:0007669"/>
    <property type="project" value="TreeGrafter"/>
</dbReference>
<comment type="subunit">
    <text evidence="8">Heterodimer of an alpha and beta chain produced by autocleavage.</text>
</comment>
<evidence type="ECO:0000256" key="3">
    <source>
        <dbReference type="ARBA" id="ARBA00022670"/>
    </source>
</evidence>
<evidence type="ECO:0000256" key="4">
    <source>
        <dbReference type="ARBA" id="ARBA00022801"/>
    </source>
</evidence>
<evidence type="ECO:0000313" key="12">
    <source>
        <dbReference type="Proteomes" id="UP000079169"/>
    </source>
</evidence>
<protein>
    <submittedName>
        <fullName evidence="13">Isoaspartyl peptidase/L-asparaginase-like isoform X1</fullName>
    </submittedName>
</protein>
<dbReference type="AlphaFoldDB" id="A0A1S4EES1"/>
<dbReference type="PANTHER" id="PTHR10188:SF41">
    <property type="entry name" value="ISOASPARTYL PEPTIDASE_L-ASPARAGINASE"/>
    <property type="match status" value="1"/>
</dbReference>
<dbReference type="GeneID" id="103511908"/>
<dbReference type="InterPro" id="IPR000246">
    <property type="entry name" value="Peptidase_T2"/>
</dbReference>
<dbReference type="STRING" id="121845.A0A1S4EES1"/>
<dbReference type="Gene3D" id="3.60.20.30">
    <property type="entry name" value="(Glycosyl)asparaginase"/>
    <property type="match status" value="1"/>
</dbReference>
<accession>A0A1S4EES1</accession>
<dbReference type="Pfam" id="PF01112">
    <property type="entry name" value="Asparaginase_2"/>
    <property type="match status" value="1"/>
</dbReference>
<dbReference type="Proteomes" id="UP000079169">
    <property type="component" value="Unplaced"/>
</dbReference>
<dbReference type="GO" id="GO:0008798">
    <property type="term" value="F:beta-aspartyl-peptidase activity"/>
    <property type="evidence" value="ECO:0007669"/>
    <property type="project" value="UniProtKB-EC"/>
</dbReference>
<keyword evidence="4" id="KW-0378">Hydrolase</keyword>
<comment type="catalytic activity">
    <reaction evidence="1">
        <text>Cleavage of a beta-linked Asp residue from the N-terminus of a polypeptide.</text>
        <dbReference type="EC" id="3.4.19.5"/>
    </reaction>
</comment>
<comment type="function">
    <text evidence="7">Has both L-asparaginase and beta-aspartyl peptidase activity. Does not have aspartylglucosaminidase activity and is inactive toward GlcNAc-L-Asn. Likewise, has no activity toward glutamine.</text>
</comment>
<dbReference type="GO" id="GO:0005737">
    <property type="term" value="C:cytoplasm"/>
    <property type="evidence" value="ECO:0007669"/>
    <property type="project" value="TreeGrafter"/>
</dbReference>
<feature type="site" description="Cleavage; by autolysis" evidence="11">
    <location>
        <begin position="86"/>
        <end position="87"/>
    </location>
</feature>
<reference evidence="13" key="1">
    <citation type="submission" date="2025-08" db="UniProtKB">
        <authorList>
            <consortium name="RefSeq"/>
        </authorList>
    </citation>
    <scope>IDENTIFICATION</scope>
</reference>
<keyword evidence="5" id="KW-0068">Autocatalytic cleavage</keyword>
<evidence type="ECO:0000256" key="9">
    <source>
        <dbReference type="PIRSR" id="PIRSR600246-1"/>
    </source>
</evidence>
<evidence type="ECO:0000256" key="6">
    <source>
        <dbReference type="ARBA" id="ARBA00049366"/>
    </source>
</evidence>
<keyword evidence="3" id="KW-0645">Protease</keyword>
<dbReference type="GO" id="GO:0006508">
    <property type="term" value="P:proteolysis"/>
    <property type="evidence" value="ECO:0007669"/>
    <property type="project" value="UniProtKB-KW"/>
</dbReference>
<evidence type="ECO:0000256" key="2">
    <source>
        <dbReference type="ARBA" id="ARBA00010872"/>
    </source>
</evidence>
<dbReference type="KEGG" id="dci:103511908"/>
<evidence type="ECO:0000256" key="5">
    <source>
        <dbReference type="ARBA" id="ARBA00022813"/>
    </source>
</evidence>
<evidence type="ECO:0000256" key="1">
    <source>
        <dbReference type="ARBA" id="ARBA00000306"/>
    </source>
</evidence>
<evidence type="ECO:0000256" key="10">
    <source>
        <dbReference type="PIRSR" id="PIRSR600246-2"/>
    </source>
</evidence>
<dbReference type="InterPro" id="IPR029055">
    <property type="entry name" value="Ntn_hydrolases_N"/>
</dbReference>
<comment type="catalytic activity">
    <reaction evidence="6">
        <text>L-asparagine + H2O = L-aspartate + NH4(+)</text>
        <dbReference type="Rhea" id="RHEA:21016"/>
        <dbReference type="ChEBI" id="CHEBI:15377"/>
        <dbReference type="ChEBI" id="CHEBI:28938"/>
        <dbReference type="ChEBI" id="CHEBI:29991"/>
        <dbReference type="ChEBI" id="CHEBI:58048"/>
        <dbReference type="EC" id="3.5.1.1"/>
    </reaction>
</comment>